<sequence length="228" mass="26101">MYNKTINIGVVAKVAEGLQQYREQVVFVGGAVISLYTDDPAADEIRPTKDIDFTINIVNVGEFLKTIEELGKLGFHPDPYGTSICSYTYNKYPVDIIPAEDNAFGSTNRWYKIGFEDLWKVKAKDQEIYILSAPCFLATKFEAFNSRGKDYRTSHDIEDIIYIIDNRISIVDEIAKCDERILEFIKSELQKIIDKGLLEELLQTHIHPLIIDERIEIVKEKINSIMNA</sequence>
<dbReference type="Proteomes" id="UP000238565">
    <property type="component" value="Unassembled WGS sequence"/>
</dbReference>
<gene>
    <name evidence="1" type="ORF">C3729_04695</name>
</gene>
<evidence type="ECO:0000313" key="2">
    <source>
        <dbReference type="Proteomes" id="UP000238565"/>
    </source>
</evidence>
<dbReference type="EMBL" id="PTPZ01000002">
    <property type="protein sequence ID" value="PPZ92272.1"/>
    <property type="molecule type" value="Genomic_DNA"/>
</dbReference>
<accession>A0A2S7I6R4</accession>
<reference evidence="1 2" key="1">
    <citation type="submission" date="2018-02" db="EMBL/GenBank/DDBJ databases">
        <title>Draft genome sequence of bacterial isolates from marine environment.</title>
        <authorList>
            <person name="Singh S.K."/>
            <person name="Hill R."/>
            <person name="Major S."/>
            <person name="Cai H."/>
            <person name="Li Y."/>
        </authorList>
    </citation>
    <scope>NUCLEOTIDE SEQUENCE [LARGE SCALE GENOMIC DNA]</scope>
    <source>
        <strain evidence="1 2">IMET F</strain>
    </source>
</reference>
<evidence type="ECO:0000313" key="1">
    <source>
        <dbReference type="EMBL" id="PPZ92272.1"/>
    </source>
</evidence>
<organism evidence="1 2">
    <name type="scientific">Cloacibacterium normanense</name>
    <dbReference type="NCBI Taxonomy" id="237258"/>
    <lineage>
        <taxon>Bacteria</taxon>
        <taxon>Pseudomonadati</taxon>
        <taxon>Bacteroidota</taxon>
        <taxon>Flavobacteriia</taxon>
        <taxon>Flavobacteriales</taxon>
        <taxon>Weeksellaceae</taxon>
    </lineage>
</organism>
<dbReference type="RefSeq" id="WP_104793087.1">
    <property type="nucleotide sequence ID" value="NZ_PTPZ01000002.1"/>
</dbReference>
<evidence type="ECO:0008006" key="3">
    <source>
        <dbReference type="Google" id="ProtNLM"/>
    </source>
</evidence>
<dbReference type="Gene3D" id="3.30.460.40">
    <property type="match status" value="1"/>
</dbReference>
<dbReference type="AlphaFoldDB" id="A0A2S7I6R4"/>
<comment type="caution">
    <text evidence="1">The sequence shown here is derived from an EMBL/GenBank/DDBJ whole genome shotgun (WGS) entry which is preliminary data.</text>
</comment>
<name>A0A2S7I6R4_9FLAO</name>
<protein>
    <recommendedName>
        <fullName evidence="3">Nucleotidyl transferase AbiEii/AbiGii toxin family protein</fullName>
    </recommendedName>
</protein>
<proteinExistence type="predicted"/>